<sequence>MVRMGFGNYLLCHILIWRPSDRFCVTVQCVQYLNGQRAGEYAGAVMGSRVGIDLFHSVRCSSGYVTTMPGAVAINQFGKKG</sequence>
<organism evidence="1 2">
    <name type="scientific">Trichinella spiralis</name>
    <name type="common">Trichina worm</name>
    <dbReference type="NCBI Taxonomy" id="6334"/>
    <lineage>
        <taxon>Eukaryota</taxon>
        <taxon>Metazoa</taxon>
        <taxon>Ecdysozoa</taxon>
        <taxon>Nematoda</taxon>
        <taxon>Enoplea</taxon>
        <taxon>Dorylaimia</taxon>
        <taxon>Trichinellida</taxon>
        <taxon>Trichinellidae</taxon>
        <taxon>Trichinella</taxon>
    </lineage>
</organism>
<keyword evidence="2" id="KW-1185">Reference proteome</keyword>
<evidence type="ECO:0000313" key="2">
    <source>
        <dbReference type="Proteomes" id="UP000054776"/>
    </source>
</evidence>
<evidence type="ECO:0000313" key="1">
    <source>
        <dbReference type="EMBL" id="KRY29427.1"/>
    </source>
</evidence>
<comment type="caution">
    <text evidence="1">The sequence shown here is derived from an EMBL/GenBank/DDBJ whole genome shotgun (WGS) entry which is preliminary data.</text>
</comment>
<dbReference type="Proteomes" id="UP000054776">
    <property type="component" value="Unassembled WGS sequence"/>
</dbReference>
<reference evidence="1 2" key="1">
    <citation type="submission" date="2015-01" db="EMBL/GenBank/DDBJ databases">
        <title>Evolution of Trichinella species and genotypes.</title>
        <authorList>
            <person name="Korhonen P.K."/>
            <person name="Edoardo P."/>
            <person name="Giuseppe L.R."/>
            <person name="Gasser R.B."/>
        </authorList>
    </citation>
    <scope>NUCLEOTIDE SEQUENCE [LARGE SCALE GENOMIC DNA]</scope>
    <source>
        <strain evidence="1">ISS3</strain>
    </source>
</reference>
<gene>
    <name evidence="1" type="ORF">T01_13737</name>
</gene>
<name>A0A0V1AYX5_TRISP</name>
<dbReference type="InParanoid" id="A0A0V1AYX5"/>
<accession>A0A0V1AYX5</accession>
<proteinExistence type="predicted"/>
<dbReference type="OrthoDB" id="5919763at2759"/>
<dbReference type="EMBL" id="JYDH01000171">
    <property type="protein sequence ID" value="KRY29427.1"/>
    <property type="molecule type" value="Genomic_DNA"/>
</dbReference>
<dbReference type="AlphaFoldDB" id="A0A0V1AYX5"/>
<protein>
    <submittedName>
        <fullName evidence="1">Uncharacterized protein</fullName>
    </submittedName>
</protein>